<keyword evidence="3" id="KW-0408">Iron</keyword>
<organism evidence="5">
    <name type="scientific">marine metagenome</name>
    <dbReference type="NCBI Taxonomy" id="408172"/>
    <lineage>
        <taxon>unclassified sequences</taxon>
        <taxon>metagenomes</taxon>
        <taxon>ecological metagenomes</taxon>
    </lineage>
</organism>
<evidence type="ECO:0000256" key="2">
    <source>
        <dbReference type="ARBA" id="ARBA00022723"/>
    </source>
</evidence>
<evidence type="ECO:0000256" key="4">
    <source>
        <dbReference type="ARBA" id="ARBA00023014"/>
    </source>
</evidence>
<feature type="non-terminal residue" evidence="5">
    <location>
        <position position="1"/>
    </location>
</feature>
<evidence type="ECO:0000256" key="1">
    <source>
        <dbReference type="ARBA" id="ARBA00022691"/>
    </source>
</evidence>
<name>A0A382DVY2_9ZZZZ</name>
<dbReference type="GO" id="GO:0003824">
    <property type="term" value="F:catalytic activity"/>
    <property type="evidence" value="ECO:0007669"/>
    <property type="project" value="InterPro"/>
</dbReference>
<sequence length="255" mass="29405">MCVQANTHRKTRGVCRKDNNEIMTADNASINEARNCKLLKDVRSSMLKGERHPVCQRCNEEEDAGQHSRRVVDRRRYEQRALREGQIELQCPSWEKPLIEDKTLQSFTIDDAKNLTKSDGSIDFSSPILHTDIRLGNLCNLKCRMCGPTESSPWKDDWVNAFGWNRFRHDAADDKYLYLKKDKQGQICIDGFDPYSWHERGDIFNQIVENAPNIETIHISGGEPTIAKANYELLEKFIKSGRSKRIALDYNTNLV</sequence>
<dbReference type="EMBL" id="UINC01041318">
    <property type="protein sequence ID" value="SVB42425.1"/>
    <property type="molecule type" value="Genomic_DNA"/>
</dbReference>
<reference evidence="5" key="1">
    <citation type="submission" date="2018-05" db="EMBL/GenBank/DDBJ databases">
        <authorList>
            <person name="Lanie J.A."/>
            <person name="Ng W.-L."/>
            <person name="Kazmierczak K.M."/>
            <person name="Andrzejewski T.M."/>
            <person name="Davidsen T.M."/>
            <person name="Wayne K.J."/>
            <person name="Tettelin H."/>
            <person name="Glass J.I."/>
            <person name="Rusch D."/>
            <person name="Podicherti R."/>
            <person name="Tsui H.-C.T."/>
            <person name="Winkler M.E."/>
        </authorList>
    </citation>
    <scope>NUCLEOTIDE SEQUENCE</scope>
</reference>
<evidence type="ECO:0008006" key="6">
    <source>
        <dbReference type="Google" id="ProtNLM"/>
    </source>
</evidence>
<dbReference type="GO" id="GO:0046872">
    <property type="term" value="F:metal ion binding"/>
    <property type="evidence" value="ECO:0007669"/>
    <property type="project" value="UniProtKB-KW"/>
</dbReference>
<protein>
    <recommendedName>
        <fullName evidence="6">Radical SAM core domain-containing protein</fullName>
    </recommendedName>
</protein>
<evidence type="ECO:0000256" key="3">
    <source>
        <dbReference type="ARBA" id="ARBA00023004"/>
    </source>
</evidence>
<dbReference type="SFLD" id="SFLDS00029">
    <property type="entry name" value="Radical_SAM"/>
    <property type="match status" value="1"/>
</dbReference>
<dbReference type="InterPro" id="IPR007197">
    <property type="entry name" value="rSAM"/>
</dbReference>
<feature type="non-terminal residue" evidence="5">
    <location>
        <position position="255"/>
    </location>
</feature>
<proteinExistence type="predicted"/>
<evidence type="ECO:0000313" key="5">
    <source>
        <dbReference type="EMBL" id="SVB42425.1"/>
    </source>
</evidence>
<dbReference type="GO" id="GO:0051536">
    <property type="term" value="F:iron-sulfur cluster binding"/>
    <property type="evidence" value="ECO:0007669"/>
    <property type="project" value="UniProtKB-KW"/>
</dbReference>
<dbReference type="InterPro" id="IPR013785">
    <property type="entry name" value="Aldolase_TIM"/>
</dbReference>
<gene>
    <name evidence="5" type="ORF">METZ01_LOCUS195279</name>
</gene>
<keyword evidence="2" id="KW-0479">Metal-binding</keyword>
<accession>A0A382DVY2</accession>
<dbReference type="AlphaFoldDB" id="A0A382DVY2"/>
<keyword evidence="1" id="KW-0949">S-adenosyl-L-methionine</keyword>
<dbReference type="Gene3D" id="3.20.20.70">
    <property type="entry name" value="Aldolase class I"/>
    <property type="match status" value="1"/>
</dbReference>
<keyword evidence="4" id="KW-0411">Iron-sulfur</keyword>